<reference evidence="2 3" key="1">
    <citation type="journal article" date="2019" name="Nat. Ecol. Evol.">
        <title>Megaphylogeny resolves global patterns of mushroom evolution.</title>
        <authorList>
            <person name="Varga T."/>
            <person name="Krizsan K."/>
            <person name="Foldi C."/>
            <person name="Dima B."/>
            <person name="Sanchez-Garcia M."/>
            <person name="Sanchez-Ramirez S."/>
            <person name="Szollosi G.J."/>
            <person name="Szarkandi J.G."/>
            <person name="Papp V."/>
            <person name="Albert L."/>
            <person name="Andreopoulos W."/>
            <person name="Angelini C."/>
            <person name="Antonin V."/>
            <person name="Barry K.W."/>
            <person name="Bougher N.L."/>
            <person name="Buchanan P."/>
            <person name="Buyck B."/>
            <person name="Bense V."/>
            <person name="Catcheside P."/>
            <person name="Chovatia M."/>
            <person name="Cooper J."/>
            <person name="Damon W."/>
            <person name="Desjardin D."/>
            <person name="Finy P."/>
            <person name="Geml J."/>
            <person name="Haridas S."/>
            <person name="Hughes K."/>
            <person name="Justo A."/>
            <person name="Karasinski D."/>
            <person name="Kautmanova I."/>
            <person name="Kiss B."/>
            <person name="Kocsube S."/>
            <person name="Kotiranta H."/>
            <person name="LaButti K.M."/>
            <person name="Lechner B.E."/>
            <person name="Liimatainen K."/>
            <person name="Lipzen A."/>
            <person name="Lukacs Z."/>
            <person name="Mihaltcheva S."/>
            <person name="Morgado L.N."/>
            <person name="Niskanen T."/>
            <person name="Noordeloos M.E."/>
            <person name="Ohm R.A."/>
            <person name="Ortiz-Santana B."/>
            <person name="Ovrebo C."/>
            <person name="Racz N."/>
            <person name="Riley R."/>
            <person name="Savchenko A."/>
            <person name="Shiryaev A."/>
            <person name="Soop K."/>
            <person name="Spirin V."/>
            <person name="Szebenyi C."/>
            <person name="Tomsovsky M."/>
            <person name="Tulloss R.E."/>
            <person name="Uehling J."/>
            <person name="Grigoriev I.V."/>
            <person name="Vagvolgyi C."/>
            <person name="Papp T."/>
            <person name="Martin F.M."/>
            <person name="Miettinen O."/>
            <person name="Hibbett D.S."/>
            <person name="Nagy L.G."/>
        </authorList>
    </citation>
    <scope>NUCLEOTIDE SEQUENCE [LARGE SCALE GENOMIC DNA]</scope>
    <source>
        <strain evidence="2 3">CBS 962.96</strain>
    </source>
</reference>
<name>A0A4S8LYG6_DENBC</name>
<protein>
    <submittedName>
        <fullName evidence="2">Uncharacterized protein</fullName>
    </submittedName>
</protein>
<feature type="non-terminal residue" evidence="2">
    <location>
        <position position="1"/>
    </location>
</feature>
<dbReference type="EMBL" id="ML179216">
    <property type="protein sequence ID" value="THU94746.1"/>
    <property type="molecule type" value="Genomic_DNA"/>
</dbReference>
<keyword evidence="3" id="KW-1185">Reference proteome</keyword>
<feature type="region of interest" description="Disordered" evidence="1">
    <location>
        <begin position="96"/>
        <end position="118"/>
    </location>
</feature>
<evidence type="ECO:0000313" key="3">
    <source>
        <dbReference type="Proteomes" id="UP000297245"/>
    </source>
</evidence>
<gene>
    <name evidence="2" type="ORF">K435DRAFT_609057</name>
</gene>
<dbReference type="Proteomes" id="UP000297245">
    <property type="component" value="Unassembled WGS sequence"/>
</dbReference>
<dbReference type="OrthoDB" id="3262968at2759"/>
<feature type="compositionally biased region" description="Polar residues" evidence="1">
    <location>
        <begin position="96"/>
        <end position="105"/>
    </location>
</feature>
<evidence type="ECO:0000313" key="2">
    <source>
        <dbReference type="EMBL" id="THU94746.1"/>
    </source>
</evidence>
<dbReference type="AlphaFoldDB" id="A0A4S8LYG6"/>
<evidence type="ECO:0000256" key="1">
    <source>
        <dbReference type="SAM" id="MobiDB-lite"/>
    </source>
</evidence>
<feature type="non-terminal residue" evidence="2">
    <location>
        <position position="200"/>
    </location>
</feature>
<accession>A0A4S8LYG6</accession>
<organism evidence="2 3">
    <name type="scientific">Dendrothele bispora (strain CBS 962.96)</name>
    <dbReference type="NCBI Taxonomy" id="1314807"/>
    <lineage>
        <taxon>Eukaryota</taxon>
        <taxon>Fungi</taxon>
        <taxon>Dikarya</taxon>
        <taxon>Basidiomycota</taxon>
        <taxon>Agaricomycotina</taxon>
        <taxon>Agaricomycetes</taxon>
        <taxon>Agaricomycetidae</taxon>
        <taxon>Agaricales</taxon>
        <taxon>Agaricales incertae sedis</taxon>
        <taxon>Dendrothele</taxon>
    </lineage>
</organism>
<proteinExistence type="predicted"/>
<sequence length="200" mass="22393">HNSNQDDIYGAADTLIYREKPVLHVSNWGKVPLLRMARYEALLLLGKSHDPRSWLDKSHQLSSQDRTWAEAHASLIRYLICTQTFDRSVATVRSESLISSKAQRNATEKDDPLEGGPKTAEVCIDDIPSSKLLSEIHLSPDLTPEQRRKLEEVVIQNANAFGLDEKLGNHDAKVEIQLKPGSQPVSLPPFPVLPANREIM</sequence>